<reference evidence="2" key="1">
    <citation type="submission" date="2021-04" db="EMBL/GenBank/DDBJ databases">
        <authorList>
            <consortium name="Wellcome Sanger Institute Data Sharing"/>
        </authorList>
    </citation>
    <scope>NUCLEOTIDE SEQUENCE [LARGE SCALE GENOMIC DNA]</scope>
</reference>
<reference evidence="2" key="3">
    <citation type="submission" date="2025-09" db="UniProtKB">
        <authorList>
            <consortium name="Ensembl"/>
        </authorList>
    </citation>
    <scope>IDENTIFICATION</scope>
</reference>
<evidence type="ECO:0000313" key="2">
    <source>
        <dbReference type="Ensembl" id="ENSENLP00000036485.1"/>
    </source>
</evidence>
<feature type="region of interest" description="Disordered" evidence="1">
    <location>
        <begin position="1"/>
        <end position="60"/>
    </location>
</feature>
<proteinExistence type="predicted"/>
<feature type="region of interest" description="Disordered" evidence="1">
    <location>
        <begin position="93"/>
        <end position="180"/>
    </location>
</feature>
<dbReference type="InParanoid" id="A0A665VXY5"/>
<dbReference type="OMA" id="MTHRKEV"/>
<protein>
    <recommendedName>
        <fullName evidence="4">Glutamate-rich 1</fullName>
    </recommendedName>
</protein>
<evidence type="ECO:0000256" key="1">
    <source>
        <dbReference type="SAM" id="MobiDB-lite"/>
    </source>
</evidence>
<dbReference type="PANTHER" id="PTHR22444:SF1">
    <property type="entry name" value="GLUTAMATE-RICH PROTEIN 1"/>
    <property type="match status" value="1"/>
</dbReference>
<feature type="compositionally biased region" description="Basic residues" evidence="1">
    <location>
        <begin position="124"/>
        <end position="134"/>
    </location>
</feature>
<feature type="compositionally biased region" description="Basic and acidic residues" evidence="1">
    <location>
        <begin position="36"/>
        <end position="48"/>
    </location>
</feature>
<dbReference type="Ensembl" id="ENSENLT00000037447.1">
    <property type="protein sequence ID" value="ENSENLP00000036485.1"/>
    <property type="gene ID" value="ENSENLG00000015857.1"/>
</dbReference>
<keyword evidence="3" id="KW-1185">Reference proteome</keyword>
<dbReference type="Proteomes" id="UP000472264">
    <property type="component" value="Chromosome 22"/>
</dbReference>
<feature type="compositionally biased region" description="Polar residues" evidence="1">
    <location>
        <begin position="136"/>
        <end position="153"/>
    </location>
</feature>
<dbReference type="OrthoDB" id="6151351at2759"/>
<gene>
    <name evidence="2" type="primary">erich1</name>
</gene>
<sequence length="329" mass="37225">MTHRKEVFQSKVLQRLYPTAPKAEKEPSPPRIVEAPTKKTFEKRKSYEGDTVGGDAGQTQSAGILHRRIYTVLPPPADYKTCVEQSVTLSQLDSINSAEDPADKSIHKSNEEPDQDKIREEQKRKKRRKKRKQTLHQDSGQSSTALGTESSIGHGQMAVDEGAGHISKNKKRKLKKKKHKEKLLSMGVMPRAAALEFTYQKDVVEEEEDNETRAAEVSDFLRTTLKIYMSDSSLHLEKRPLTPGAVDDLLSHISSVCTPNCVLKQLYSLKAFVQHKETDKLEKALKELYNNSCVSEEEVAAVVSLFQYWITDILPMQRENITRVSKTHP</sequence>
<dbReference type="GeneID" id="115035741"/>
<feature type="compositionally biased region" description="Basic and acidic residues" evidence="1">
    <location>
        <begin position="101"/>
        <end position="123"/>
    </location>
</feature>
<dbReference type="InterPro" id="IPR026719">
    <property type="entry name" value="ERICH1"/>
</dbReference>
<feature type="compositionally biased region" description="Basic residues" evidence="1">
    <location>
        <begin position="167"/>
        <end position="180"/>
    </location>
</feature>
<evidence type="ECO:0008006" key="4">
    <source>
        <dbReference type="Google" id="ProtNLM"/>
    </source>
</evidence>
<dbReference type="FunCoup" id="A0A665VXY5">
    <property type="interactions" value="595"/>
</dbReference>
<dbReference type="PANTHER" id="PTHR22444">
    <property type="entry name" value="GLUTAMATE-RICH PROTEIN 1"/>
    <property type="match status" value="1"/>
</dbReference>
<dbReference type="RefSeq" id="XP_029349581.1">
    <property type="nucleotide sequence ID" value="XM_029493721.1"/>
</dbReference>
<accession>A0A665VXY5</accession>
<dbReference type="CTD" id="157697"/>
<reference evidence="2" key="2">
    <citation type="submission" date="2025-08" db="UniProtKB">
        <authorList>
            <consortium name="Ensembl"/>
        </authorList>
    </citation>
    <scope>IDENTIFICATION</scope>
</reference>
<dbReference type="AlphaFoldDB" id="A0A665VXY5"/>
<organism evidence="2 3">
    <name type="scientific">Echeneis naucrates</name>
    <name type="common">Live sharksucker</name>
    <dbReference type="NCBI Taxonomy" id="173247"/>
    <lineage>
        <taxon>Eukaryota</taxon>
        <taxon>Metazoa</taxon>
        <taxon>Chordata</taxon>
        <taxon>Craniata</taxon>
        <taxon>Vertebrata</taxon>
        <taxon>Euteleostomi</taxon>
        <taxon>Actinopterygii</taxon>
        <taxon>Neopterygii</taxon>
        <taxon>Teleostei</taxon>
        <taxon>Neoteleostei</taxon>
        <taxon>Acanthomorphata</taxon>
        <taxon>Carangaria</taxon>
        <taxon>Carangiformes</taxon>
        <taxon>Echeneidae</taxon>
        <taxon>Echeneis</taxon>
    </lineage>
</organism>
<name>A0A665VXY5_ECHNA</name>
<evidence type="ECO:0000313" key="3">
    <source>
        <dbReference type="Proteomes" id="UP000472264"/>
    </source>
</evidence>